<evidence type="ECO:0000259" key="11">
    <source>
        <dbReference type="Pfam" id="PF03033"/>
    </source>
</evidence>
<keyword evidence="8 10" id="KW-0131">Cell cycle</keyword>
<evidence type="ECO:0000313" key="13">
    <source>
        <dbReference type="EMBL" id="GLQ06004.1"/>
    </source>
</evidence>
<dbReference type="PANTHER" id="PTHR21015:SF22">
    <property type="entry name" value="GLYCOSYLTRANSFERASE"/>
    <property type="match status" value="1"/>
</dbReference>
<dbReference type="Pfam" id="PF03033">
    <property type="entry name" value="Glyco_transf_28"/>
    <property type="match status" value="1"/>
</dbReference>
<dbReference type="Pfam" id="PF04101">
    <property type="entry name" value="Glyco_tran_28_C"/>
    <property type="match status" value="1"/>
</dbReference>
<organism evidence="13 14">
    <name type="scientific">Sneathiella chinensis</name>
    <dbReference type="NCBI Taxonomy" id="349750"/>
    <lineage>
        <taxon>Bacteria</taxon>
        <taxon>Pseudomonadati</taxon>
        <taxon>Pseudomonadota</taxon>
        <taxon>Alphaproteobacteria</taxon>
        <taxon>Sneathiellales</taxon>
        <taxon>Sneathiellaceae</taxon>
        <taxon>Sneathiella</taxon>
    </lineage>
</organism>
<comment type="pathway">
    <text evidence="10">Cell wall biogenesis; peptidoglycan biosynthesis.</text>
</comment>
<feature type="domain" description="Glycosyltransferase family 28 N-terminal" evidence="11">
    <location>
        <begin position="10"/>
        <end position="146"/>
    </location>
</feature>
<dbReference type="InterPro" id="IPR006009">
    <property type="entry name" value="GlcNAc_MurG"/>
</dbReference>
<dbReference type="InterPro" id="IPR004276">
    <property type="entry name" value="GlycoTrans_28_N"/>
</dbReference>
<feature type="binding site" evidence="10">
    <location>
        <position position="171"/>
    </location>
    <ligand>
        <name>UDP-N-acetyl-alpha-D-glucosamine</name>
        <dbReference type="ChEBI" id="CHEBI:57705"/>
    </ligand>
</feature>
<dbReference type="PANTHER" id="PTHR21015">
    <property type="entry name" value="UDP-N-ACETYLGLUCOSAMINE--N-ACETYLMURAMYL-(PENTAPEPTIDE) PYROPHOSPHORYL-UNDECAPRENOL N-ACETYLGLUCOSAMINE TRANSFERASE 1"/>
    <property type="match status" value="1"/>
</dbReference>
<evidence type="ECO:0000256" key="2">
    <source>
        <dbReference type="ARBA" id="ARBA00022618"/>
    </source>
</evidence>
<keyword evidence="14" id="KW-1185">Reference proteome</keyword>
<dbReference type="EC" id="2.4.1.227" evidence="10"/>
<comment type="caution">
    <text evidence="10">Lacks conserved residue(s) required for the propagation of feature annotation.</text>
</comment>
<protein>
    <recommendedName>
        <fullName evidence="10">UDP-N-acetylglucosamine--N-acetylmuramyl-(pentapeptide) pyrophosphoryl-undecaprenol N-acetylglucosamine transferase</fullName>
        <ecNumber evidence="10">2.4.1.227</ecNumber>
    </recommendedName>
    <alternativeName>
        <fullName evidence="10">Undecaprenyl-PP-MurNAc-pentapeptide-UDPGlcNAc GlcNAc transferase</fullName>
    </alternativeName>
</protein>
<dbReference type="GO" id="GO:0016740">
    <property type="term" value="F:transferase activity"/>
    <property type="evidence" value="ECO:0007669"/>
    <property type="project" value="UniProtKB-KW"/>
</dbReference>
<gene>
    <name evidence="10 13" type="primary">murG</name>
    <name evidence="13" type="ORF">GCM10007924_12250</name>
</gene>
<dbReference type="CDD" id="cd03785">
    <property type="entry name" value="GT28_MurG"/>
    <property type="match status" value="1"/>
</dbReference>
<dbReference type="Proteomes" id="UP001161409">
    <property type="component" value="Unassembled WGS sequence"/>
</dbReference>
<evidence type="ECO:0000313" key="14">
    <source>
        <dbReference type="Proteomes" id="UP001161409"/>
    </source>
</evidence>
<comment type="caution">
    <text evidence="13">The sequence shown here is derived from an EMBL/GenBank/DDBJ whole genome shotgun (WGS) entry which is preliminary data.</text>
</comment>
<dbReference type="Gene3D" id="3.40.50.2000">
    <property type="entry name" value="Glycogen Phosphorylase B"/>
    <property type="match status" value="2"/>
</dbReference>
<keyword evidence="4 10" id="KW-0808">Transferase</keyword>
<evidence type="ECO:0000259" key="12">
    <source>
        <dbReference type="Pfam" id="PF04101"/>
    </source>
</evidence>
<comment type="subcellular location">
    <subcellularLocation>
        <location evidence="10">Cell membrane</location>
        <topology evidence="10">Peripheral membrane protein</topology>
        <orientation evidence="10">Cytoplasmic side</orientation>
    </subcellularLocation>
</comment>
<keyword evidence="1 10" id="KW-1003">Cell membrane</keyword>
<comment type="catalytic activity">
    <reaction evidence="10">
        <text>di-trans,octa-cis-undecaprenyl diphospho-N-acetyl-alpha-D-muramoyl-L-alanyl-D-glutamyl-meso-2,6-diaminopimeloyl-D-alanyl-D-alanine + UDP-N-acetyl-alpha-D-glucosamine = di-trans,octa-cis-undecaprenyl diphospho-[N-acetyl-alpha-D-glucosaminyl-(1-&gt;4)]-N-acetyl-alpha-D-muramoyl-L-alanyl-D-glutamyl-meso-2,6-diaminopimeloyl-D-alanyl-D-alanine + UDP + H(+)</text>
        <dbReference type="Rhea" id="RHEA:31227"/>
        <dbReference type="ChEBI" id="CHEBI:15378"/>
        <dbReference type="ChEBI" id="CHEBI:57705"/>
        <dbReference type="ChEBI" id="CHEBI:58223"/>
        <dbReference type="ChEBI" id="CHEBI:61387"/>
        <dbReference type="ChEBI" id="CHEBI:61388"/>
        <dbReference type="EC" id="2.4.1.227"/>
    </reaction>
</comment>
<comment type="similarity">
    <text evidence="10">Belongs to the glycosyltransferase 28 family. MurG subfamily.</text>
</comment>
<feature type="binding site" evidence="10">
    <location>
        <begin position="17"/>
        <end position="19"/>
    </location>
    <ligand>
        <name>UDP-N-acetyl-alpha-D-glucosamine</name>
        <dbReference type="ChEBI" id="CHEBI:57705"/>
    </ligand>
</feature>
<comment type="function">
    <text evidence="10">Cell wall formation. Catalyzes the transfer of a GlcNAc subunit on undecaprenyl-pyrophosphoryl-MurNAc-pentapeptide (lipid intermediate I) to form undecaprenyl-pyrophosphoryl-MurNAc-(pentapeptide)GlcNAc (lipid intermediate II).</text>
</comment>
<evidence type="ECO:0000256" key="6">
    <source>
        <dbReference type="ARBA" id="ARBA00022984"/>
    </source>
</evidence>
<evidence type="ECO:0000256" key="4">
    <source>
        <dbReference type="ARBA" id="ARBA00022679"/>
    </source>
</evidence>
<sequence length="382" mass="40234">MKDAAKKQTIILASGGTGGHVFPARALAGELIARGYDVVLMTDERGDRYETLFPGVRIEQVPSASPSVGGIFGKLRAGFVISTGIVKAWARMSRLRPAAVVGFGGYPSLPPVAAGRLAGVPVLLHEQNAVLGRVNRLLARWANTVAVSFEKTIGGSTEVTGRMVLTGNPVRAEIMALSGQGYQAPKEGEDLSLLVLGGSQGATILSDIFPAAIAALPEAMQERLVITQQCRAEDLDRVRDVYAETRARTVLATFFDDVPGLLAGCHLAVTRSGASTLAELSVAGRPAILVPFKYAMDNHQQKNAENQVDKGAAELILQDEFTVERVAEDLTRLLAQPERLAAMAEAAAGSGQGNAAAKLADLVETSLKNRNTKPCVTGKVAA</sequence>
<reference evidence="13" key="1">
    <citation type="journal article" date="2014" name="Int. J. Syst. Evol. Microbiol.">
        <title>Complete genome of a new Firmicutes species belonging to the dominant human colonic microbiota ('Ruminococcus bicirculans') reveals two chromosomes and a selective capacity to utilize plant glucans.</title>
        <authorList>
            <consortium name="NISC Comparative Sequencing Program"/>
            <person name="Wegmann U."/>
            <person name="Louis P."/>
            <person name="Goesmann A."/>
            <person name="Henrissat B."/>
            <person name="Duncan S.H."/>
            <person name="Flint H.J."/>
        </authorList>
    </citation>
    <scope>NUCLEOTIDE SEQUENCE</scope>
    <source>
        <strain evidence="13">NBRC 103408</strain>
    </source>
</reference>
<evidence type="ECO:0000256" key="7">
    <source>
        <dbReference type="ARBA" id="ARBA00023136"/>
    </source>
</evidence>
<evidence type="ECO:0000256" key="3">
    <source>
        <dbReference type="ARBA" id="ARBA00022676"/>
    </source>
</evidence>
<dbReference type="HAMAP" id="MF_00033">
    <property type="entry name" value="MurG"/>
    <property type="match status" value="1"/>
</dbReference>
<evidence type="ECO:0000256" key="5">
    <source>
        <dbReference type="ARBA" id="ARBA00022960"/>
    </source>
</evidence>
<keyword evidence="3 10" id="KW-0328">Glycosyltransferase</keyword>
<keyword evidence="7 10" id="KW-0472">Membrane</keyword>
<evidence type="ECO:0000256" key="9">
    <source>
        <dbReference type="ARBA" id="ARBA00023316"/>
    </source>
</evidence>
<proteinExistence type="inferred from homology"/>
<keyword evidence="2 10" id="KW-0132">Cell division</keyword>
<keyword evidence="9 10" id="KW-0961">Cell wall biogenesis/degradation</keyword>
<feature type="domain" description="Glycosyl transferase family 28 C-terminal" evidence="12">
    <location>
        <begin position="193"/>
        <end position="356"/>
    </location>
</feature>
<reference evidence="13" key="2">
    <citation type="submission" date="2023-01" db="EMBL/GenBank/DDBJ databases">
        <title>Draft genome sequence of Sneathiella chinensis strain NBRC 103408.</title>
        <authorList>
            <person name="Sun Q."/>
            <person name="Mori K."/>
        </authorList>
    </citation>
    <scope>NUCLEOTIDE SEQUENCE</scope>
    <source>
        <strain evidence="13">NBRC 103408</strain>
    </source>
</reference>
<dbReference type="InterPro" id="IPR007235">
    <property type="entry name" value="Glyco_trans_28_C"/>
</dbReference>
<dbReference type="EMBL" id="BSNF01000001">
    <property type="protein sequence ID" value="GLQ06004.1"/>
    <property type="molecule type" value="Genomic_DNA"/>
</dbReference>
<name>A0ABQ5U1H7_9PROT</name>
<dbReference type="SUPFAM" id="SSF53756">
    <property type="entry name" value="UDP-Glycosyltransferase/glycogen phosphorylase"/>
    <property type="match status" value="1"/>
</dbReference>
<evidence type="ECO:0000256" key="10">
    <source>
        <dbReference type="HAMAP-Rule" id="MF_00033"/>
    </source>
</evidence>
<accession>A0ABQ5U1H7</accession>
<feature type="binding site" evidence="10">
    <location>
        <position position="128"/>
    </location>
    <ligand>
        <name>UDP-N-acetyl-alpha-D-glucosamine</name>
        <dbReference type="ChEBI" id="CHEBI:57705"/>
    </ligand>
</feature>
<keyword evidence="5 10" id="KW-0133">Cell shape</keyword>
<dbReference type="RefSeq" id="WP_169559957.1">
    <property type="nucleotide sequence ID" value="NZ_BSNF01000001.1"/>
</dbReference>
<evidence type="ECO:0000256" key="8">
    <source>
        <dbReference type="ARBA" id="ARBA00023306"/>
    </source>
</evidence>
<keyword evidence="6 10" id="KW-0573">Peptidoglycan synthesis</keyword>
<feature type="binding site" evidence="10">
    <location>
        <position position="300"/>
    </location>
    <ligand>
        <name>UDP-N-acetyl-alpha-D-glucosamine</name>
        <dbReference type="ChEBI" id="CHEBI:57705"/>
    </ligand>
</feature>
<dbReference type="NCBIfam" id="TIGR01133">
    <property type="entry name" value="murG"/>
    <property type="match status" value="1"/>
</dbReference>
<feature type="binding site" evidence="10">
    <location>
        <position position="199"/>
    </location>
    <ligand>
        <name>UDP-N-acetyl-alpha-D-glucosamine</name>
        <dbReference type="ChEBI" id="CHEBI:57705"/>
    </ligand>
</feature>
<evidence type="ECO:0000256" key="1">
    <source>
        <dbReference type="ARBA" id="ARBA00022475"/>
    </source>
</evidence>